<dbReference type="SUPFAM" id="SSF52540">
    <property type="entry name" value="P-loop containing nucleoside triphosphate hydrolases"/>
    <property type="match status" value="1"/>
</dbReference>
<evidence type="ECO:0000313" key="6">
    <source>
        <dbReference type="Proteomes" id="UP001301797"/>
    </source>
</evidence>
<evidence type="ECO:0000313" key="5">
    <source>
        <dbReference type="EMBL" id="WOF17240.1"/>
    </source>
</evidence>
<dbReference type="RefSeq" id="WP_317136704.1">
    <property type="nucleotide sequence ID" value="NZ_CP043875.1"/>
</dbReference>
<comment type="similarity">
    <text evidence="2">Belongs to the Sph1/Sph2 family.</text>
</comment>
<name>A0AA97FD67_9EURY</name>
<dbReference type="KEGG" id="mefw:F1737_11420"/>
<dbReference type="Proteomes" id="UP001301797">
    <property type="component" value="Chromosome"/>
</dbReference>
<evidence type="ECO:0000256" key="2">
    <source>
        <dbReference type="ARBA" id="ARBA00049666"/>
    </source>
</evidence>
<keyword evidence="1 3" id="KW-0175">Coiled coil</keyword>
<dbReference type="AlphaFoldDB" id="A0AA97FD67"/>
<evidence type="ECO:0000256" key="1">
    <source>
        <dbReference type="ARBA" id="ARBA00023054"/>
    </source>
</evidence>
<feature type="domain" description="Rad50/SbcC-type AAA" evidence="4">
    <location>
        <begin position="5"/>
        <end position="272"/>
    </location>
</feature>
<dbReference type="Gene3D" id="1.20.5.340">
    <property type="match status" value="1"/>
</dbReference>
<proteinExistence type="inferred from homology"/>
<evidence type="ECO:0000259" key="4">
    <source>
        <dbReference type="Pfam" id="PF13476"/>
    </source>
</evidence>
<organism evidence="5 6">
    <name type="scientific">Methanochimaera problematica</name>
    <dbReference type="NCBI Taxonomy" id="2609417"/>
    <lineage>
        <taxon>Archaea</taxon>
        <taxon>Methanobacteriati</taxon>
        <taxon>Methanobacteriota</taxon>
        <taxon>Stenosarchaea group</taxon>
        <taxon>Methanomicrobia</taxon>
        <taxon>Methanomicrobiales</taxon>
        <taxon>Methanomicrobiaceae</taxon>
        <taxon>Methanochimaera</taxon>
    </lineage>
</organism>
<gene>
    <name evidence="5" type="ORF">F1737_11420</name>
</gene>
<keyword evidence="6" id="KW-1185">Reference proteome</keyword>
<accession>A0AA97FD67</accession>
<protein>
    <submittedName>
        <fullName evidence="5">AAA family ATPase</fullName>
    </submittedName>
</protein>
<feature type="coiled-coil region" evidence="3">
    <location>
        <begin position="245"/>
        <end position="392"/>
    </location>
</feature>
<dbReference type="InterPro" id="IPR038729">
    <property type="entry name" value="Rad50/SbcC_AAA"/>
</dbReference>
<feature type="coiled-coil region" evidence="3">
    <location>
        <begin position="557"/>
        <end position="665"/>
    </location>
</feature>
<dbReference type="GO" id="GO:0006302">
    <property type="term" value="P:double-strand break repair"/>
    <property type="evidence" value="ECO:0007669"/>
    <property type="project" value="InterPro"/>
</dbReference>
<dbReference type="GeneID" id="85230788"/>
<dbReference type="PANTHER" id="PTHR32114">
    <property type="entry name" value="ABC TRANSPORTER ABCH.3"/>
    <property type="match status" value="1"/>
</dbReference>
<sequence>MRILKLRFRNLNSLCGEWAIDFTAPDYASSGIFAITGPTGSGKTTILDGICLALYGETPRLGKITKSTNEIMSRQKWDCFSEVEFEAKDRIYRCYWGQKRANKKPDGNLQQPVHEICDADICEILESKTTAVVRLVEEITGMDFERFTRSVMLAQGGFAAFLNASPTERAPILEQITGTGIYSDISKKVHERTSAERKKLDILNEGLKAFNLLSDEIKKELSDAMSERTIEAEEVWAELLKIRQCISWVLRKEELEKDIKELESALASVLREKEEHKEELEKLSLARKAERCESAFCELEMLLEQQKGENVKYEKLSDEIPAAEAELKNSRKILEESKEELSHLKEDSEKQFSLIGDVRALDIKIEEISSRIPEKENQLRKLEDQMKDYSAGLDTCNLNLQKSRENLGLLNTWLLENSSCSDLNARYPVLEEKIASLCILFEELSKKRDELDSAVISEKKSVEDLGLIQEKLKEARCLTGERESVISELKESLSKVLEGEDLPYWRTSERKLITESEKLERILYRIEGMDKKSSEIKRITKEVFESKAELAKKTPDLQNLESRYSERKRMYELCEEKAFLKARVESLEAERKKLADNKPCPLCGSLHHPYASFVPFAEGADSEMASLGAEITDLQNKIATIKTDIAVLEQEIGRNNDRITELKDEVSNIWEELSPFVNEKEDNLPEFSAALILEKISAIKCERERISLIIEEAEKTGGSLSAAEAEMKSYQNMIHSLEREEILALNARNNAALEINRLKEESGSLESSQNFACMSLSSELSGFKIPAVTPENTDIVLETLQKLRGEYIEYERKKSAEESFISAEETKVREYSHFIKRVLEEMKSESDLLSRYNEDLDAKKGERFSLFKDKNPDFEDKSLRERISSAENLVNECLQKCSRDSFLTEGMKKEAENLLNSINLRNISIDASGEKFRKKLSESGFSSEKEYLDARILKEKLEALTELEESISNRETEFLTKILAKSSELKAEENKRLTDKNHSVLVADEENKSKIHKDLQKEIGAIEERFSADQKEREKMQDRLEEISLQKSELERFLCLHALIGSADGKKFRNFAQGLTFEIMISHANKQLTKMSDRYILLKNPDEPLDLCVLDNYQAGEIRPTKNLSGGESFIVSLALALGLSAMAGRKVRVDSLFLDEGFGTLDEKSLDTALETLAGLNDDGKLIGIISHVGAIKERIPARISVLKGSAGKSRISGPGCTENP</sequence>
<dbReference type="GO" id="GO:0016887">
    <property type="term" value="F:ATP hydrolysis activity"/>
    <property type="evidence" value="ECO:0007669"/>
    <property type="project" value="InterPro"/>
</dbReference>
<evidence type="ECO:0000256" key="3">
    <source>
        <dbReference type="SAM" id="Coils"/>
    </source>
</evidence>
<dbReference type="Pfam" id="PF13558">
    <property type="entry name" value="SbcC_Walker_B"/>
    <property type="match status" value="1"/>
</dbReference>
<dbReference type="InterPro" id="IPR027417">
    <property type="entry name" value="P-loop_NTPase"/>
</dbReference>
<dbReference type="EMBL" id="CP043875">
    <property type="protein sequence ID" value="WOF17240.1"/>
    <property type="molecule type" value="Genomic_DNA"/>
</dbReference>
<dbReference type="Pfam" id="PF13476">
    <property type="entry name" value="AAA_23"/>
    <property type="match status" value="1"/>
</dbReference>
<dbReference type="Gene3D" id="3.40.50.300">
    <property type="entry name" value="P-loop containing nucleotide triphosphate hydrolases"/>
    <property type="match status" value="2"/>
</dbReference>
<reference evidence="5 6" key="1">
    <citation type="submission" date="2019-09" db="EMBL/GenBank/DDBJ databases">
        <title>The complete genome of Methanoplanus sp. FWC-SCC4.</title>
        <authorList>
            <person name="Chen S.-C."/>
            <person name="Zhou Y.-Z."/>
            <person name="Lai M.-C."/>
        </authorList>
    </citation>
    <scope>NUCLEOTIDE SEQUENCE [LARGE SCALE GENOMIC DNA]</scope>
    <source>
        <strain evidence="5 6">FWC-SCC4</strain>
    </source>
</reference>
<dbReference type="PANTHER" id="PTHR32114:SF2">
    <property type="entry name" value="ABC TRANSPORTER ABCH.3"/>
    <property type="match status" value="1"/>
</dbReference>